<keyword evidence="3" id="KW-1185">Reference proteome</keyword>
<sequence>MKIKLFKRLLILTGGVFLCCEAATTSTLTHAASYNRSEMRSFVRKTLAHYHAYGSVEVIKNGETQQISYGDAIHSKRISNGNSRIVYPTGSIQKIVTGAIIQQLIDQ</sequence>
<organism evidence="2 3">
    <name type="scientific">Lactobacillus amylolyticus DSM 11664</name>
    <dbReference type="NCBI Taxonomy" id="585524"/>
    <lineage>
        <taxon>Bacteria</taxon>
        <taxon>Bacillati</taxon>
        <taxon>Bacillota</taxon>
        <taxon>Bacilli</taxon>
        <taxon>Lactobacillales</taxon>
        <taxon>Lactobacillaceae</taxon>
        <taxon>Lactobacillus</taxon>
    </lineage>
</organism>
<dbReference type="AlphaFoldDB" id="D4YRF0"/>
<feature type="chain" id="PRO_5003068124" description="Beta-lactamase-related domain-containing protein" evidence="1">
    <location>
        <begin position="23"/>
        <end position="107"/>
    </location>
</feature>
<dbReference type="InterPro" id="IPR012338">
    <property type="entry name" value="Beta-lactam/transpept-like"/>
</dbReference>
<evidence type="ECO:0000313" key="2">
    <source>
        <dbReference type="EMBL" id="EFG56260.1"/>
    </source>
</evidence>
<reference evidence="2 3" key="1">
    <citation type="submission" date="2010-04" db="EMBL/GenBank/DDBJ databases">
        <authorList>
            <person name="Muzny D."/>
            <person name="Qin X."/>
            <person name="Deng J."/>
            <person name="Jiang H."/>
            <person name="Liu Y."/>
            <person name="Qu J."/>
            <person name="Song X.-Z."/>
            <person name="Zhang L."/>
            <person name="Thornton R."/>
            <person name="Coyle M."/>
            <person name="Francisco L."/>
            <person name="Jackson L."/>
            <person name="Javaid M."/>
            <person name="Korchina V."/>
            <person name="Kovar C."/>
            <person name="Mata R."/>
            <person name="Mathew T."/>
            <person name="Ngo R."/>
            <person name="Nguyen L."/>
            <person name="Nguyen N."/>
            <person name="Okwuonu G."/>
            <person name="Ongeri F."/>
            <person name="Pham C."/>
            <person name="Simmons D."/>
            <person name="Wilczek-Boney K."/>
            <person name="Hale W."/>
            <person name="Jakkamsetti A."/>
            <person name="Pham P."/>
            <person name="Ruth R."/>
            <person name="San Lucas F."/>
            <person name="Warren J."/>
            <person name="Zhang J."/>
            <person name="Zhao Z."/>
            <person name="Zhou C."/>
            <person name="Zhu D."/>
            <person name="Lee S."/>
            <person name="Bess C."/>
            <person name="Blankenburg K."/>
            <person name="Forbes L."/>
            <person name="Fu Q."/>
            <person name="Gubbala S."/>
            <person name="Hirani K."/>
            <person name="Jayaseelan J.C."/>
            <person name="Lara F."/>
            <person name="Munidasa M."/>
            <person name="Palculict T."/>
            <person name="Patil S."/>
            <person name="Pu L.-L."/>
            <person name="Saada N."/>
            <person name="Tang L."/>
            <person name="Weissenberger G."/>
            <person name="Zhu Y."/>
            <person name="Hemphill L."/>
            <person name="Shang Y."/>
            <person name="Youmans B."/>
            <person name="Ayvaz T."/>
            <person name="Ross M."/>
            <person name="Santibanez J."/>
            <person name="Aqrawi P."/>
            <person name="Gross S."/>
            <person name="Joshi V."/>
            <person name="Fowler G."/>
            <person name="Nazareth L."/>
            <person name="Reid J."/>
            <person name="Worley K."/>
            <person name="Petrosino J."/>
            <person name="Highlander S."/>
            <person name="Gibbs R."/>
        </authorList>
    </citation>
    <scope>NUCLEOTIDE SEQUENCE [LARGE SCALE GENOMIC DNA]</scope>
    <source>
        <strain evidence="2 3">DSM 11664</strain>
    </source>
</reference>
<dbReference type="Proteomes" id="UP000004069">
    <property type="component" value="Unassembled WGS sequence"/>
</dbReference>
<comment type="caution">
    <text evidence="2">The sequence shown here is derived from an EMBL/GenBank/DDBJ whole genome shotgun (WGS) entry which is preliminary data.</text>
</comment>
<dbReference type="EMBL" id="ADNY01000004">
    <property type="protein sequence ID" value="EFG56260.1"/>
    <property type="molecule type" value="Genomic_DNA"/>
</dbReference>
<dbReference type="SUPFAM" id="SSF56601">
    <property type="entry name" value="beta-lactamase/transpeptidase-like"/>
    <property type="match status" value="1"/>
</dbReference>
<evidence type="ECO:0008006" key="4">
    <source>
        <dbReference type="Google" id="ProtNLM"/>
    </source>
</evidence>
<accession>D4YRF0</accession>
<protein>
    <recommendedName>
        <fullName evidence="4">Beta-lactamase-related domain-containing protein</fullName>
    </recommendedName>
</protein>
<evidence type="ECO:0000313" key="3">
    <source>
        <dbReference type="Proteomes" id="UP000004069"/>
    </source>
</evidence>
<name>D4YRF0_9LACO</name>
<evidence type="ECO:0000256" key="1">
    <source>
        <dbReference type="SAM" id="SignalP"/>
    </source>
</evidence>
<proteinExistence type="predicted"/>
<dbReference type="Gene3D" id="3.40.710.10">
    <property type="entry name" value="DD-peptidase/beta-lactamase superfamily"/>
    <property type="match status" value="1"/>
</dbReference>
<keyword evidence="1" id="KW-0732">Signal</keyword>
<feature type="signal peptide" evidence="1">
    <location>
        <begin position="1"/>
        <end position="22"/>
    </location>
</feature>
<gene>
    <name evidence="2" type="ORF">HMPREF0493_0078</name>
</gene>